<name>A0A5A5THK1_9CHLR</name>
<organism evidence="3 4">
    <name type="scientific">Dictyobacter arantiisoli</name>
    <dbReference type="NCBI Taxonomy" id="2014874"/>
    <lineage>
        <taxon>Bacteria</taxon>
        <taxon>Bacillati</taxon>
        <taxon>Chloroflexota</taxon>
        <taxon>Ktedonobacteria</taxon>
        <taxon>Ktedonobacterales</taxon>
        <taxon>Dictyobacteraceae</taxon>
        <taxon>Dictyobacter</taxon>
    </lineage>
</organism>
<dbReference type="EMBL" id="BIXY01000092">
    <property type="protein sequence ID" value="GCF11061.1"/>
    <property type="molecule type" value="Genomic_DNA"/>
</dbReference>
<evidence type="ECO:0000313" key="3">
    <source>
        <dbReference type="EMBL" id="GCF11061.1"/>
    </source>
</evidence>
<dbReference type="RefSeq" id="WP_149403910.1">
    <property type="nucleotide sequence ID" value="NZ_BIXY01000092.1"/>
</dbReference>
<accession>A0A5A5THK1</accession>
<sequence>MCMFHLVTKFHFSRSRARAHALSFSLACLFLMLLLSACGTNTGILHGNGGWQASGLNAYHFRALAVNGNTPQKVYAGSDQGAIFTSSDSGDHWTRTRSDIGHLAAINALGLDTSGKNLYAAADSGLWSSSDGGQHWQELGTGSLPTDTYLALAFDLNASNHLYVGTAQHGIYMSKDAGQSWSALTSNWPAGTQVNGLTYAVDQKQLWAATSTGVYRTQDDGKTWNTFNLGLPTNIPVNVVVPASITGGQSGLVYVGTQRGFYLSHDNGAHWVQGKDTLAVTPITSIVPDFRSSDSHTLYIGTGAGTLQSDDEGQTWRAVANGLPSGHTVYALAIGGTNNSQLFAALNDIYLNPGNNQSGSTNILPIILFIAFFVLLYYFAQGKRRRRLINTIIKREDSQSPPPPTE</sequence>
<keyword evidence="1" id="KW-0472">Membrane</keyword>
<proteinExistence type="predicted"/>
<dbReference type="InterPro" id="IPR015943">
    <property type="entry name" value="WD40/YVTN_repeat-like_dom_sf"/>
</dbReference>
<dbReference type="Proteomes" id="UP000322530">
    <property type="component" value="Unassembled WGS sequence"/>
</dbReference>
<protein>
    <recommendedName>
        <fullName evidence="2">Photosynthesis system II assembly factor Ycf48/Hcf136-like domain-containing protein</fullName>
    </recommendedName>
</protein>
<dbReference type="SUPFAM" id="SSF110296">
    <property type="entry name" value="Oligoxyloglucan reducing end-specific cellobiohydrolase"/>
    <property type="match status" value="1"/>
</dbReference>
<reference evidence="3 4" key="1">
    <citation type="submission" date="2019-01" db="EMBL/GenBank/DDBJ databases">
        <title>Draft genome sequence of Dictyobacter sp. Uno17.</title>
        <authorList>
            <person name="Wang C.M."/>
            <person name="Zheng Y."/>
            <person name="Sakai Y."/>
            <person name="Abe K."/>
            <person name="Yokota A."/>
            <person name="Yabe S."/>
        </authorList>
    </citation>
    <scope>NUCLEOTIDE SEQUENCE [LARGE SCALE GENOMIC DNA]</scope>
    <source>
        <strain evidence="3 4">Uno17</strain>
    </source>
</reference>
<gene>
    <name evidence="3" type="ORF">KDI_46250</name>
</gene>
<keyword evidence="1" id="KW-1133">Transmembrane helix</keyword>
<dbReference type="Gene3D" id="2.130.10.10">
    <property type="entry name" value="YVTN repeat-like/Quinoprotein amine dehydrogenase"/>
    <property type="match status" value="3"/>
</dbReference>
<feature type="transmembrane region" description="Helical" evidence="1">
    <location>
        <begin position="363"/>
        <end position="380"/>
    </location>
</feature>
<dbReference type="InterPro" id="IPR052025">
    <property type="entry name" value="Xyloglucanase_GH74"/>
</dbReference>
<evidence type="ECO:0000256" key="1">
    <source>
        <dbReference type="SAM" id="Phobius"/>
    </source>
</evidence>
<feature type="domain" description="Photosynthesis system II assembly factor Ycf48/Hcf136-like" evidence="2">
    <location>
        <begin position="65"/>
        <end position="186"/>
    </location>
</feature>
<dbReference type="AlphaFoldDB" id="A0A5A5THK1"/>
<dbReference type="PANTHER" id="PTHR43739:SF5">
    <property type="entry name" value="EXO-ALPHA-SIALIDASE"/>
    <property type="match status" value="1"/>
</dbReference>
<dbReference type="Pfam" id="PF14870">
    <property type="entry name" value="PSII_BNR"/>
    <property type="match status" value="1"/>
</dbReference>
<dbReference type="GO" id="GO:0010411">
    <property type="term" value="P:xyloglucan metabolic process"/>
    <property type="evidence" value="ECO:0007669"/>
    <property type="project" value="TreeGrafter"/>
</dbReference>
<comment type="caution">
    <text evidence="3">The sequence shown here is derived from an EMBL/GenBank/DDBJ whole genome shotgun (WGS) entry which is preliminary data.</text>
</comment>
<dbReference type="InterPro" id="IPR028203">
    <property type="entry name" value="PSII_CF48-like_dom"/>
</dbReference>
<keyword evidence="4" id="KW-1185">Reference proteome</keyword>
<dbReference type="OrthoDB" id="142870at2"/>
<dbReference type="PANTHER" id="PTHR43739">
    <property type="entry name" value="XYLOGLUCANASE (EUROFUNG)"/>
    <property type="match status" value="1"/>
</dbReference>
<evidence type="ECO:0000313" key="4">
    <source>
        <dbReference type="Proteomes" id="UP000322530"/>
    </source>
</evidence>
<keyword evidence="1" id="KW-0812">Transmembrane</keyword>
<dbReference type="CDD" id="cd15482">
    <property type="entry name" value="Sialidase_non-viral"/>
    <property type="match status" value="1"/>
</dbReference>
<evidence type="ECO:0000259" key="2">
    <source>
        <dbReference type="Pfam" id="PF14870"/>
    </source>
</evidence>